<evidence type="ECO:0000256" key="1">
    <source>
        <dbReference type="SAM" id="MobiDB-lite"/>
    </source>
</evidence>
<protein>
    <submittedName>
        <fullName evidence="2">Uncharacterized protein</fullName>
    </submittedName>
</protein>
<comment type="caution">
    <text evidence="2">The sequence shown here is derived from an EMBL/GenBank/DDBJ whole genome shotgun (WGS) entry which is preliminary data.</text>
</comment>
<gene>
    <name evidence="2" type="ORF">PCOR1329_LOCUS58834</name>
</gene>
<sequence>MRAAPAPPAGSPPASPRIRRRPVARAARPAAVAEERREEPAICLNPREHGRPDTVAPSVLTSRARGYAGAEELALELVPHCRPLREQLAPRGSLFSRSTPDHRRLA</sequence>
<reference evidence="2" key="1">
    <citation type="submission" date="2023-10" db="EMBL/GenBank/DDBJ databases">
        <authorList>
            <person name="Chen Y."/>
            <person name="Shah S."/>
            <person name="Dougan E. K."/>
            <person name="Thang M."/>
            <person name="Chan C."/>
        </authorList>
    </citation>
    <scope>NUCLEOTIDE SEQUENCE [LARGE SCALE GENOMIC DNA]</scope>
</reference>
<dbReference type="EMBL" id="CAUYUJ010017311">
    <property type="protein sequence ID" value="CAK0873722.1"/>
    <property type="molecule type" value="Genomic_DNA"/>
</dbReference>
<keyword evidence="3" id="KW-1185">Reference proteome</keyword>
<feature type="compositionally biased region" description="Basic and acidic residues" evidence="1">
    <location>
        <begin position="33"/>
        <end position="52"/>
    </location>
</feature>
<name>A0ABN9VMR3_9DINO</name>
<feature type="compositionally biased region" description="Pro residues" evidence="1">
    <location>
        <begin position="1"/>
        <end position="15"/>
    </location>
</feature>
<feature type="region of interest" description="Disordered" evidence="1">
    <location>
        <begin position="1"/>
        <end position="57"/>
    </location>
</feature>
<proteinExistence type="predicted"/>
<accession>A0ABN9VMR3</accession>
<organism evidence="2 3">
    <name type="scientific">Prorocentrum cordatum</name>
    <dbReference type="NCBI Taxonomy" id="2364126"/>
    <lineage>
        <taxon>Eukaryota</taxon>
        <taxon>Sar</taxon>
        <taxon>Alveolata</taxon>
        <taxon>Dinophyceae</taxon>
        <taxon>Prorocentrales</taxon>
        <taxon>Prorocentraceae</taxon>
        <taxon>Prorocentrum</taxon>
    </lineage>
</organism>
<evidence type="ECO:0000313" key="2">
    <source>
        <dbReference type="EMBL" id="CAK0873722.1"/>
    </source>
</evidence>
<dbReference type="Proteomes" id="UP001189429">
    <property type="component" value="Unassembled WGS sequence"/>
</dbReference>
<evidence type="ECO:0000313" key="3">
    <source>
        <dbReference type="Proteomes" id="UP001189429"/>
    </source>
</evidence>